<reference evidence="2 3" key="1">
    <citation type="submission" date="2023-11" db="EMBL/GenBank/DDBJ databases">
        <title>MicrobeMod: A computational toolkit for identifying prokaryotic methylation and restriction-modification with nanopore sequencing.</title>
        <authorList>
            <person name="Crits-Christoph A."/>
            <person name="Kang S.C."/>
            <person name="Lee H."/>
            <person name="Ostrov N."/>
        </authorList>
    </citation>
    <scope>NUCLEOTIDE SEQUENCE [LARGE SCALE GENOMIC DNA]</scope>
    <source>
        <strain evidence="2 3">DSMZ 700</strain>
    </source>
</reference>
<feature type="region of interest" description="Disordered" evidence="1">
    <location>
        <begin position="1"/>
        <end position="26"/>
    </location>
</feature>
<proteinExistence type="predicted"/>
<accession>A0AAW9DUG8</accession>
<name>A0AAW9DUG8_ACIAO</name>
<dbReference type="Proteomes" id="UP001279553">
    <property type="component" value="Unassembled WGS sequence"/>
</dbReference>
<evidence type="ECO:0000313" key="2">
    <source>
        <dbReference type="EMBL" id="MDX5932348.1"/>
    </source>
</evidence>
<comment type="caution">
    <text evidence="2">The sequence shown here is derived from an EMBL/GenBank/DDBJ whole genome shotgun (WGS) entry which is preliminary data.</text>
</comment>
<evidence type="ECO:0000256" key="1">
    <source>
        <dbReference type="SAM" id="MobiDB-lite"/>
    </source>
</evidence>
<protein>
    <submittedName>
        <fullName evidence="2">Outer membrane beta-barrel protein</fullName>
    </submittedName>
</protein>
<gene>
    <name evidence="2" type="ORF">SIL87_16450</name>
</gene>
<dbReference type="RefSeq" id="WP_319615192.1">
    <property type="nucleotide sequence ID" value="NZ_JAWXYB010000018.1"/>
</dbReference>
<organism evidence="2 3">
    <name type="scientific">Acidiphilium acidophilum</name>
    <name type="common">Thiobacillus acidophilus</name>
    <dbReference type="NCBI Taxonomy" id="76588"/>
    <lineage>
        <taxon>Bacteria</taxon>
        <taxon>Pseudomonadati</taxon>
        <taxon>Pseudomonadota</taxon>
        <taxon>Alphaproteobacteria</taxon>
        <taxon>Acetobacterales</taxon>
        <taxon>Acidocellaceae</taxon>
        <taxon>Acidiphilium</taxon>
    </lineage>
</organism>
<dbReference type="EMBL" id="JAWXYB010000018">
    <property type="protein sequence ID" value="MDX5932348.1"/>
    <property type="molecule type" value="Genomic_DNA"/>
</dbReference>
<keyword evidence="3" id="KW-1185">Reference proteome</keyword>
<dbReference type="Pfam" id="PF07642">
    <property type="entry name" value="BBP2"/>
    <property type="match status" value="1"/>
</dbReference>
<sequence>MDSAATRRLCADSHRRQHNAAPGDKSSGFQLQNALIGVSTTTGILRATVRVGAYSGLVLGYPPGSATPGGQNYLPFSGLYAGYLSLVFNSHLTISAGQLGTPEGFESAQDWNNYSIYHSEIAFVEPAQSRGVNASGSYGAFNGVVQLDDGYYTRRLNYLQWLVTYVASPTLSVTLNGASHLGTTGPDVTGIGNLLYNNSSLYGGWVTYTGGNFTVTPEIQYEYTGPIHRYAPQAELAGAAANFTSAVFADYAFGKSPYSLGGFIEYATETPAHRDGNAGDYFGYGPGTNLWGTAITPTWQFKNLFARTDLAFVHINKGTGGITTQVSAIAEVGILY</sequence>
<evidence type="ECO:0000313" key="3">
    <source>
        <dbReference type="Proteomes" id="UP001279553"/>
    </source>
</evidence>
<dbReference type="InterPro" id="IPR011486">
    <property type="entry name" value="BBP2"/>
</dbReference>
<dbReference type="AlphaFoldDB" id="A0AAW9DUG8"/>